<feature type="compositionally biased region" description="Polar residues" evidence="2">
    <location>
        <begin position="451"/>
        <end position="460"/>
    </location>
</feature>
<feature type="region of interest" description="Disordered" evidence="2">
    <location>
        <begin position="207"/>
        <end position="226"/>
    </location>
</feature>
<sequence>MANHRLSQDALAALIPSAIAGASQGPTPDLRCCCGREDCAFLRHSNTVLDSVEKDVHTAAKLGQALLARHEAYMADAERDRFELTTRIEQLEFDKRELQAENARTVEENRALLDQLENLNNSVHTSDIRIQTLEATLLSSQQAVRRLEGAAARAAEMERHVAMLEREQLVLQNTLVTTESEARSALSRWKKAERGINELQSQLERMEKEAKEERERHAETMDRMDRQREMEKELNTAAGRLKGAAAVKTIEKSKGSSAVVSHFVKDLLQDNANLQLGIAELRELLTNSHDEIQALRDQLLYHQPVADGEVSTTSTLRAELEPPRPTEESPSARLSQEFHIHHHYHVEQKVEVKKSRKKRSGLTPGIFSPPASAAPSTPPSTTPWRLGASPAAPAMLSQPHRGPHALSLGQPSNRWSVFSEQPSEVAASSVPSSPVSTHRYSMFDRLPESDLPSSPTTSVDPLSPTLRASHLKRPSEISTRSIFTSMTPASPVPVITRSSEYEAPGPIHEESADAYGDADAEDSPDAHAATDESAAEESSFSTEERMPRPQLRRVASHESIMSLSGGLDIHTLKIRPSQMALRPLGGAEVVFSSVTASSTISSVTNKRSSAVLRDSLAGLPGHRNVSSPTRSLSPAGSMYNTPGKLSRWSSWRPWGGGSSPSGGADDSPTPAQPAKTEKEKEKERDWQRASGINQPGAIPGFQEYLAYHQRRGAPSKVLPDIVDVEALREGLEG</sequence>
<dbReference type="AlphaFoldDB" id="A0A8K0T8T3"/>
<feature type="coiled-coil region" evidence="1">
    <location>
        <begin position="264"/>
        <end position="298"/>
    </location>
</feature>
<feature type="compositionally biased region" description="Basic and acidic residues" evidence="2">
    <location>
        <begin position="675"/>
        <end position="687"/>
    </location>
</feature>
<dbReference type="EMBL" id="JAGPXD010000005">
    <property type="protein sequence ID" value="KAH7354013.1"/>
    <property type="molecule type" value="Genomic_DNA"/>
</dbReference>
<keyword evidence="1" id="KW-0175">Coiled coil</keyword>
<feature type="compositionally biased region" description="Polar residues" evidence="2">
    <location>
        <begin position="476"/>
        <end position="488"/>
    </location>
</feature>
<protein>
    <submittedName>
        <fullName evidence="3">Uncharacterized protein</fullName>
    </submittedName>
</protein>
<keyword evidence="4" id="KW-1185">Reference proteome</keyword>
<dbReference type="Proteomes" id="UP000813385">
    <property type="component" value="Unassembled WGS sequence"/>
</dbReference>
<feature type="region of interest" description="Disordered" evidence="2">
    <location>
        <begin position="345"/>
        <end position="408"/>
    </location>
</feature>
<evidence type="ECO:0000256" key="1">
    <source>
        <dbReference type="SAM" id="Coils"/>
    </source>
</evidence>
<comment type="caution">
    <text evidence="3">The sequence shown here is derived from an EMBL/GenBank/DDBJ whole genome shotgun (WGS) entry which is preliminary data.</text>
</comment>
<feature type="region of interest" description="Disordered" evidence="2">
    <location>
        <begin position="504"/>
        <end position="556"/>
    </location>
</feature>
<accession>A0A8K0T8T3</accession>
<evidence type="ECO:0000313" key="3">
    <source>
        <dbReference type="EMBL" id="KAH7354013.1"/>
    </source>
</evidence>
<organism evidence="3 4">
    <name type="scientific">Plectosphaerella cucumerina</name>
    <dbReference type="NCBI Taxonomy" id="40658"/>
    <lineage>
        <taxon>Eukaryota</taxon>
        <taxon>Fungi</taxon>
        <taxon>Dikarya</taxon>
        <taxon>Ascomycota</taxon>
        <taxon>Pezizomycotina</taxon>
        <taxon>Sordariomycetes</taxon>
        <taxon>Hypocreomycetidae</taxon>
        <taxon>Glomerellales</taxon>
        <taxon>Plectosphaerellaceae</taxon>
        <taxon>Plectosphaerella</taxon>
    </lineage>
</organism>
<feature type="region of interest" description="Disordered" evidence="2">
    <location>
        <begin position="618"/>
        <end position="698"/>
    </location>
</feature>
<proteinExistence type="predicted"/>
<feature type="coiled-coil region" evidence="1">
    <location>
        <begin position="74"/>
        <end position="122"/>
    </location>
</feature>
<evidence type="ECO:0000313" key="4">
    <source>
        <dbReference type="Proteomes" id="UP000813385"/>
    </source>
</evidence>
<dbReference type="OrthoDB" id="4088568at2759"/>
<evidence type="ECO:0000256" key="2">
    <source>
        <dbReference type="SAM" id="MobiDB-lite"/>
    </source>
</evidence>
<name>A0A8K0T8T3_9PEZI</name>
<feature type="compositionally biased region" description="Polar residues" evidence="2">
    <location>
        <begin position="624"/>
        <end position="640"/>
    </location>
</feature>
<reference evidence="3" key="1">
    <citation type="journal article" date="2021" name="Nat. Commun.">
        <title>Genetic determinants of endophytism in the Arabidopsis root mycobiome.</title>
        <authorList>
            <person name="Mesny F."/>
            <person name="Miyauchi S."/>
            <person name="Thiergart T."/>
            <person name="Pickel B."/>
            <person name="Atanasova L."/>
            <person name="Karlsson M."/>
            <person name="Huettel B."/>
            <person name="Barry K.W."/>
            <person name="Haridas S."/>
            <person name="Chen C."/>
            <person name="Bauer D."/>
            <person name="Andreopoulos W."/>
            <person name="Pangilinan J."/>
            <person name="LaButti K."/>
            <person name="Riley R."/>
            <person name="Lipzen A."/>
            <person name="Clum A."/>
            <person name="Drula E."/>
            <person name="Henrissat B."/>
            <person name="Kohler A."/>
            <person name="Grigoriev I.V."/>
            <person name="Martin F.M."/>
            <person name="Hacquard S."/>
        </authorList>
    </citation>
    <scope>NUCLEOTIDE SEQUENCE</scope>
    <source>
        <strain evidence="3">MPI-CAGE-AT-0016</strain>
    </source>
</reference>
<feature type="compositionally biased region" description="Basic and acidic residues" evidence="2">
    <location>
        <begin position="318"/>
        <end position="327"/>
    </location>
</feature>
<feature type="region of interest" description="Disordered" evidence="2">
    <location>
        <begin position="445"/>
        <end position="491"/>
    </location>
</feature>
<gene>
    <name evidence="3" type="ORF">B0T11DRAFT_122752</name>
</gene>
<feature type="region of interest" description="Disordered" evidence="2">
    <location>
        <begin position="310"/>
        <end position="333"/>
    </location>
</feature>